<feature type="region of interest" description="Disordered" evidence="1">
    <location>
        <begin position="1"/>
        <end position="21"/>
    </location>
</feature>
<name>A2Q0K0_9VIRU</name>
<proteinExistence type="predicted"/>
<dbReference type="KEGG" id="vg:5076359"/>
<dbReference type="RefSeq" id="YP_001031310.1">
    <property type="nucleotide sequence ID" value="NC_008988.1"/>
</dbReference>
<dbReference type="GeneID" id="5076359"/>
<sequence>MASEAKMARTMHPEEHAESGRGPSVLPCFLTKEVLPTDLIIYLGNFMKFEDYVRFIRVLWPNNDEDQSVRLKLLKMSAQRLRCQFINGKYLEIEYNYDTTRTFSEQLLINVNTLLPVFGGQVPPDTERFMKADTIRDFVTTSVRLNELHNYLYASCPCHLDVDPEAAREFKALPDNECTDRHFHHFCSQHVDYWLFCMLELPIRTLEKGTSFSEDLYSIKVNFARNSLYFQGKNEVRFRPTSYFTSRQELLL</sequence>
<evidence type="ECO:0000313" key="2">
    <source>
        <dbReference type="EMBL" id="BAF45715.1"/>
    </source>
</evidence>
<dbReference type="EMBL" id="AB291198">
    <property type="protein sequence ID" value="BAF45715.1"/>
    <property type="molecule type" value="Genomic_DNA"/>
</dbReference>
<accession>A2Q0K0</accession>
<evidence type="ECO:0000313" key="3">
    <source>
        <dbReference type="Proteomes" id="UP000204242"/>
    </source>
</evidence>
<reference evidence="2 3" key="1">
    <citation type="journal article" date="2007" name="Virology">
        <title>Shared and species-specific features among ichnovirus genomes.</title>
        <authorList>
            <person name="Tanaka K."/>
            <person name="Lapointe R."/>
            <person name="Barney W.E."/>
            <person name="Makkay A.M."/>
            <person name="Stoltz D."/>
            <person name="Cusson M."/>
            <person name="Webb B.A."/>
        </authorList>
    </citation>
    <scope>NUCLEOTIDE SEQUENCE [LARGE SCALE GENOMIC DNA]</scope>
</reference>
<dbReference type="Pfam" id="PF12132">
    <property type="entry name" value="DUF3587"/>
    <property type="match status" value="1"/>
</dbReference>
<dbReference type="Proteomes" id="UP000204242">
    <property type="component" value="Genome"/>
</dbReference>
<organism evidence="2 3">
    <name type="scientific">Ichnoviriform fugitivi</name>
    <dbReference type="NCBI Taxonomy" id="265522"/>
    <lineage>
        <taxon>Viruses</taxon>
        <taxon>Viruses incertae sedis</taxon>
        <taxon>Polydnaviriformidae</taxon>
        <taxon>Ichnoviriform</taxon>
    </lineage>
</organism>
<evidence type="ECO:0000256" key="1">
    <source>
        <dbReference type="SAM" id="MobiDB-lite"/>
    </source>
</evidence>
<protein>
    <submittedName>
        <fullName evidence="2">Repeat element protein-d3.1</fullName>
    </submittedName>
</protein>
<dbReference type="OrthoDB" id="20at10482"/>
<dbReference type="InterPro" id="IPR021982">
    <property type="entry name" value="REEP_Ichnovirus"/>
</dbReference>